<accession>A0A2N6T416</accession>
<organism evidence="2 3">
    <name type="scientific">Corynebacterium tuscaniense</name>
    <dbReference type="NCBI Taxonomy" id="302449"/>
    <lineage>
        <taxon>Bacteria</taxon>
        <taxon>Bacillati</taxon>
        <taxon>Actinomycetota</taxon>
        <taxon>Actinomycetes</taxon>
        <taxon>Mycobacteriales</taxon>
        <taxon>Corynebacteriaceae</taxon>
        <taxon>Corynebacterium</taxon>
    </lineage>
</organism>
<protein>
    <recommendedName>
        <fullName evidence="4">DUF304 domain-containing protein</fullName>
    </recommendedName>
</protein>
<proteinExistence type="predicted"/>
<name>A0A2N6T416_9CORY</name>
<evidence type="ECO:0008006" key="4">
    <source>
        <dbReference type="Google" id="ProtNLM"/>
    </source>
</evidence>
<keyword evidence="1" id="KW-0812">Transmembrane</keyword>
<keyword evidence="1" id="KW-0472">Membrane</keyword>
<evidence type="ECO:0000256" key="1">
    <source>
        <dbReference type="SAM" id="Phobius"/>
    </source>
</evidence>
<dbReference type="AlphaFoldDB" id="A0A2N6T416"/>
<feature type="transmembrane region" description="Helical" evidence="1">
    <location>
        <begin position="23"/>
        <end position="44"/>
    </location>
</feature>
<comment type="caution">
    <text evidence="2">The sequence shown here is derived from an EMBL/GenBank/DDBJ whole genome shotgun (WGS) entry which is preliminary data.</text>
</comment>
<reference evidence="2 3" key="1">
    <citation type="submission" date="2017-09" db="EMBL/GenBank/DDBJ databases">
        <title>Bacterial strain isolated from the female urinary microbiota.</title>
        <authorList>
            <person name="Thomas-White K."/>
            <person name="Kumar N."/>
            <person name="Forster S."/>
            <person name="Putonti C."/>
            <person name="Lawley T."/>
            <person name="Wolfe A.J."/>
        </authorList>
    </citation>
    <scope>NUCLEOTIDE SEQUENCE [LARGE SCALE GENOMIC DNA]</scope>
    <source>
        <strain evidence="2 3">UMB0792</strain>
    </source>
</reference>
<dbReference type="RefSeq" id="WP_034664481.1">
    <property type="nucleotide sequence ID" value="NZ_JBHRZL010000004.1"/>
</dbReference>
<sequence>MTKIRLGRGEVVLADMVPPVRTLMLPFLELIIITALSWMLIGWMDVNRIGADERNFYVFVWGALVAWRFLLPVIRLRKRRFLVTNKRVVVINNRSVDSIPLVQIRDARRHRGGMNIGVFGYTQPVYFPNVGRAKRVEELIRRQLP</sequence>
<evidence type="ECO:0000313" key="2">
    <source>
        <dbReference type="EMBL" id="PMC64078.1"/>
    </source>
</evidence>
<keyword evidence="3" id="KW-1185">Reference proteome</keyword>
<keyword evidence="1" id="KW-1133">Transmembrane helix</keyword>
<gene>
    <name evidence="2" type="ORF">CJ203_07490</name>
</gene>
<dbReference type="Proteomes" id="UP000235836">
    <property type="component" value="Unassembled WGS sequence"/>
</dbReference>
<feature type="transmembrane region" description="Helical" evidence="1">
    <location>
        <begin position="56"/>
        <end position="76"/>
    </location>
</feature>
<evidence type="ECO:0000313" key="3">
    <source>
        <dbReference type="Proteomes" id="UP000235836"/>
    </source>
</evidence>
<dbReference type="EMBL" id="PNHG01000010">
    <property type="protein sequence ID" value="PMC64078.1"/>
    <property type="molecule type" value="Genomic_DNA"/>
</dbReference>